<comment type="cofactor">
    <cofactor evidence="2 10">
        <name>pyridoxal 5'-phosphate</name>
        <dbReference type="ChEBI" id="CHEBI:597326"/>
    </cofactor>
</comment>
<dbReference type="GeneID" id="81427076"/>
<evidence type="ECO:0000313" key="12">
    <source>
        <dbReference type="EMBL" id="KAJ5166994.1"/>
    </source>
</evidence>
<evidence type="ECO:0000256" key="6">
    <source>
        <dbReference type="ARBA" id="ARBA00022679"/>
    </source>
</evidence>
<comment type="caution">
    <text evidence="12">The sequence shown here is derived from an EMBL/GenBank/DDBJ whole genome shotgun (WGS) entry which is preliminary data.</text>
</comment>
<evidence type="ECO:0000256" key="8">
    <source>
        <dbReference type="ARBA" id="ARBA00023277"/>
    </source>
</evidence>
<dbReference type="GO" id="GO:0008184">
    <property type="term" value="F:glycogen phosphorylase activity"/>
    <property type="evidence" value="ECO:0007669"/>
    <property type="project" value="InterPro"/>
</dbReference>
<dbReference type="AlphaFoldDB" id="A0A9W9I2Z2"/>
<dbReference type="Gene3D" id="3.40.50.2000">
    <property type="entry name" value="Glycogen Phosphorylase B"/>
    <property type="match status" value="2"/>
</dbReference>
<dbReference type="PANTHER" id="PTHR11468:SF3">
    <property type="entry name" value="GLYCOGEN PHOSPHORYLASE, LIVER FORM"/>
    <property type="match status" value="1"/>
</dbReference>
<name>A0A9W9I2Z2_9EURO</name>
<evidence type="ECO:0000256" key="7">
    <source>
        <dbReference type="ARBA" id="ARBA00022898"/>
    </source>
</evidence>
<keyword evidence="4" id="KW-0021">Allosteric enzyme</keyword>
<dbReference type="SUPFAM" id="SSF53756">
    <property type="entry name" value="UDP-Glycosyltransferase/glycogen phosphorylase"/>
    <property type="match status" value="1"/>
</dbReference>
<dbReference type="GO" id="GO:0005737">
    <property type="term" value="C:cytoplasm"/>
    <property type="evidence" value="ECO:0007669"/>
    <property type="project" value="TreeGrafter"/>
</dbReference>
<feature type="modified residue" description="N6-(pyridoxal phosphate)lysine" evidence="9">
    <location>
        <position position="736"/>
    </location>
</feature>
<comment type="function">
    <text evidence="10">Allosteric enzyme that catalyzes the rate-limiting step in glycogen catabolism, the phosphorolytic cleavage of glycogen to produce glucose-1-phosphate, and plays a central role in maintaining cellular and organismal glucose homeostasis.</text>
</comment>
<organism evidence="12 13">
    <name type="scientific">Penicillium canariense</name>
    <dbReference type="NCBI Taxonomy" id="189055"/>
    <lineage>
        <taxon>Eukaryota</taxon>
        <taxon>Fungi</taxon>
        <taxon>Dikarya</taxon>
        <taxon>Ascomycota</taxon>
        <taxon>Pezizomycotina</taxon>
        <taxon>Eurotiomycetes</taxon>
        <taxon>Eurotiomycetidae</taxon>
        <taxon>Eurotiales</taxon>
        <taxon>Aspergillaceae</taxon>
        <taxon>Penicillium</taxon>
    </lineage>
</organism>
<evidence type="ECO:0000313" key="13">
    <source>
        <dbReference type="Proteomes" id="UP001149163"/>
    </source>
</evidence>
<protein>
    <recommendedName>
        <fullName evidence="10">Alpha-1,4 glucan phosphorylase</fullName>
        <ecNumber evidence="10">2.4.1.1</ecNumber>
    </recommendedName>
</protein>
<reference evidence="12" key="2">
    <citation type="journal article" date="2023" name="IMA Fungus">
        <title>Comparative genomic study of the Penicillium genus elucidates a diverse pangenome and 15 lateral gene transfer events.</title>
        <authorList>
            <person name="Petersen C."/>
            <person name="Sorensen T."/>
            <person name="Nielsen M.R."/>
            <person name="Sondergaard T.E."/>
            <person name="Sorensen J.L."/>
            <person name="Fitzpatrick D.A."/>
            <person name="Frisvad J.C."/>
            <person name="Nielsen K.L."/>
        </authorList>
    </citation>
    <scope>NUCLEOTIDE SEQUENCE</scope>
    <source>
        <strain evidence="12">IBT 26290</strain>
    </source>
</reference>
<sequence>MSSSEPKEPTEPRRERRPSVGTPIADLQGPVGPGFSRPKHKRTFTGFGPAEIKSVEASIPEGLHEAWRKHSATEFTTKDEFAKEFVRHIETTLARSLYNCDELAAYSGTALAFRDRLIIEWNRTQQRQTFTDQKRVYYLSLEFLMGRALDNAMLNVGMKDVARDGLADLGLRIEDAITQEHDAALGNGGLGRLAACFLDSMATLNYPAWGYGLRYRYGIFKQEIVNGYQMEIPDYWLDNNPWEFPRHDITVDIQFYGHVAKYQDENGKVCNSWEAGETVQAVAYDVPIPGYGTKTTNNLRLWSSKASSGEFDFQKFNAGDYESAVADQQIAETISAVLYPNDNLERGKELRLKQQYFWCAASLYDIVRRFKKTRRAWSEFPDQVAIQLNDTHPTLAIIELQRILIDLEGLEWEEAWRIVTGTFGYTNHTVLPEALEKWSVPLMQNLLPRHLQIIYDVNLFFLQSVEKRFPKDREMLSRVSVIEESHPKMVRMAHIAIIGSHKVNGVAELHSDLIKTTIFKDFVKIYGPDRFTNVTNGITPRRWLHQANPSLSALIAEKLGGYGFLTDLTLLDKLEAYVDDKIFRQEWSDIKAKNKLRLAKLIKDLTGYSVNPNSLFDVQVKRIHEYKRQQLNIFGVIHRYLSLKAMTPEQRKKVVPRVSIFGGKAAPGYWMAKSIIYLINSVAAVVNKDEEIGDLLKVIFIEDYNVSKAEIICPASDLSEHISTAGTEASGTSNMKFVLNGGLIIGTCDGANIEITREIGEQNIFLFGNLAEDVEDLRHRHFYGDFQLDPLLKRVFDAIKAGTFGDPGSFASLLSSIEEHGDYYLVSDDFNSYITTHDMVDKEFQNQEEWLAKSITSVARMGFFSMDRVTNEYADSIWNIEPLDIED</sequence>
<proteinExistence type="inferred from homology"/>
<dbReference type="EMBL" id="JAPQKN010000003">
    <property type="protein sequence ID" value="KAJ5166994.1"/>
    <property type="molecule type" value="Genomic_DNA"/>
</dbReference>
<keyword evidence="5 10" id="KW-0328">Glycosyltransferase</keyword>
<dbReference type="Proteomes" id="UP001149163">
    <property type="component" value="Unassembled WGS sequence"/>
</dbReference>
<evidence type="ECO:0000256" key="5">
    <source>
        <dbReference type="ARBA" id="ARBA00022676"/>
    </source>
</evidence>
<dbReference type="FunFam" id="3.40.50.2000:FF:000002">
    <property type="entry name" value="Alpha-1,4 glucan phosphorylase"/>
    <property type="match status" value="1"/>
</dbReference>
<evidence type="ECO:0000256" key="2">
    <source>
        <dbReference type="ARBA" id="ARBA00001933"/>
    </source>
</evidence>
<dbReference type="GO" id="GO:0030170">
    <property type="term" value="F:pyridoxal phosphate binding"/>
    <property type="evidence" value="ECO:0007669"/>
    <property type="project" value="InterPro"/>
</dbReference>
<keyword evidence="13" id="KW-1185">Reference proteome</keyword>
<dbReference type="CDD" id="cd04300">
    <property type="entry name" value="GT35_Glycogen_Phosphorylase"/>
    <property type="match status" value="1"/>
</dbReference>
<feature type="compositionally biased region" description="Basic and acidic residues" evidence="11">
    <location>
        <begin position="1"/>
        <end position="18"/>
    </location>
</feature>
<comment type="similarity">
    <text evidence="3 10">Belongs to the glycogen phosphorylase family.</text>
</comment>
<dbReference type="InterPro" id="IPR035090">
    <property type="entry name" value="Pyridoxal_P_attach_site"/>
</dbReference>
<reference evidence="12" key="1">
    <citation type="submission" date="2022-11" db="EMBL/GenBank/DDBJ databases">
        <authorList>
            <person name="Petersen C."/>
        </authorList>
    </citation>
    <scope>NUCLEOTIDE SEQUENCE</scope>
    <source>
        <strain evidence="12">IBT 26290</strain>
    </source>
</reference>
<dbReference type="GO" id="GO:0005980">
    <property type="term" value="P:glycogen catabolic process"/>
    <property type="evidence" value="ECO:0007669"/>
    <property type="project" value="TreeGrafter"/>
</dbReference>
<dbReference type="PROSITE" id="PS00102">
    <property type="entry name" value="PHOSPHORYLASE"/>
    <property type="match status" value="1"/>
</dbReference>
<keyword evidence="6 10" id="KW-0808">Transferase</keyword>
<feature type="region of interest" description="Disordered" evidence="11">
    <location>
        <begin position="1"/>
        <end position="47"/>
    </location>
</feature>
<accession>A0A9W9I2Z2</accession>
<dbReference type="NCBIfam" id="TIGR02093">
    <property type="entry name" value="P_ylase"/>
    <property type="match status" value="1"/>
</dbReference>
<keyword evidence="8 10" id="KW-0119">Carbohydrate metabolism</keyword>
<dbReference type="FunFam" id="3.40.50.2000:FF:000003">
    <property type="entry name" value="Alpha-1,4 glucan phosphorylase"/>
    <property type="match status" value="1"/>
</dbReference>
<comment type="catalytic activity">
    <reaction evidence="1 10">
        <text>[(1-&gt;4)-alpha-D-glucosyl](n) + phosphate = [(1-&gt;4)-alpha-D-glucosyl](n-1) + alpha-D-glucose 1-phosphate</text>
        <dbReference type="Rhea" id="RHEA:41732"/>
        <dbReference type="Rhea" id="RHEA-COMP:9584"/>
        <dbReference type="Rhea" id="RHEA-COMP:9586"/>
        <dbReference type="ChEBI" id="CHEBI:15444"/>
        <dbReference type="ChEBI" id="CHEBI:43474"/>
        <dbReference type="ChEBI" id="CHEBI:58601"/>
        <dbReference type="EC" id="2.4.1.1"/>
    </reaction>
</comment>
<keyword evidence="7 9" id="KW-0663">Pyridoxal phosphate</keyword>
<evidence type="ECO:0000256" key="4">
    <source>
        <dbReference type="ARBA" id="ARBA00022533"/>
    </source>
</evidence>
<dbReference type="EC" id="2.4.1.1" evidence="10"/>
<dbReference type="RefSeq" id="XP_056543455.1">
    <property type="nucleotide sequence ID" value="XM_056687900.1"/>
</dbReference>
<dbReference type="PIRSF" id="PIRSF000460">
    <property type="entry name" value="Pprylas_GlgP"/>
    <property type="match status" value="1"/>
</dbReference>
<evidence type="ECO:0000256" key="10">
    <source>
        <dbReference type="RuleBase" id="RU000587"/>
    </source>
</evidence>
<dbReference type="InterPro" id="IPR011833">
    <property type="entry name" value="Glycg_phsphrylas"/>
</dbReference>
<dbReference type="OrthoDB" id="9215500at2759"/>
<dbReference type="InterPro" id="IPR000811">
    <property type="entry name" value="Glyco_trans_35"/>
</dbReference>
<evidence type="ECO:0000256" key="11">
    <source>
        <dbReference type="SAM" id="MobiDB-lite"/>
    </source>
</evidence>
<gene>
    <name evidence="12" type="ORF">N7482_005775</name>
</gene>
<dbReference type="Pfam" id="PF00343">
    <property type="entry name" value="Phosphorylase"/>
    <property type="match status" value="1"/>
</dbReference>
<evidence type="ECO:0000256" key="3">
    <source>
        <dbReference type="ARBA" id="ARBA00006047"/>
    </source>
</evidence>
<evidence type="ECO:0000256" key="1">
    <source>
        <dbReference type="ARBA" id="ARBA00001275"/>
    </source>
</evidence>
<evidence type="ECO:0000256" key="9">
    <source>
        <dbReference type="PIRSR" id="PIRSR000460-1"/>
    </source>
</evidence>
<dbReference type="PANTHER" id="PTHR11468">
    <property type="entry name" value="GLYCOGEN PHOSPHORYLASE"/>
    <property type="match status" value="1"/>
</dbReference>